<protein>
    <submittedName>
        <fullName evidence="2">Uncharacterized protein</fullName>
    </submittedName>
</protein>
<sequence length="60" mass="6361">MGPEIGQAGFRIGLFLVLVAGGMLFLLEPGTPEFSITVVTLAIGLVFVGVVVVLVRWFGR</sequence>
<reference evidence="2" key="1">
    <citation type="submission" date="2020-02" db="EMBL/GenBank/DDBJ databases">
        <authorList>
            <person name="Meier V. D."/>
        </authorList>
    </citation>
    <scope>NUCLEOTIDE SEQUENCE</scope>
    <source>
        <strain evidence="2">AVDCRST_MAG88</strain>
    </source>
</reference>
<feature type="transmembrane region" description="Helical" evidence="1">
    <location>
        <begin position="12"/>
        <end position="28"/>
    </location>
</feature>
<dbReference type="AlphaFoldDB" id="A0A6J4VTM1"/>
<keyword evidence="1" id="KW-0812">Transmembrane</keyword>
<proteinExistence type="predicted"/>
<keyword evidence="1" id="KW-0472">Membrane</keyword>
<accession>A0A6J4VTM1</accession>
<evidence type="ECO:0000256" key="1">
    <source>
        <dbReference type="SAM" id="Phobius"/>
    </source>
</evidence>
<gene>
    <name evidence="2" type="ORF">AVDCRST_MAG88-3542</name>
</gene>
<dbReference type="EMBL" id="CADCWM010000856">
    <property type="protein sequence ID" value="CAA9582657.1"/>
    <property type="molecule type" value="Genomic_DNA"/>
</dbReference>
<feature type="transmembrane region" description="Helical" evidence="1">
    <location>
        <begin position="34"/>
        <end position="58"/>
    </location>
</feature>
<organism evidence="2">
    <name type="scientific">uncultured Thermomicrobiales bacterium</name>
    <dbReference type="NCBI Taxonomy" id="1645740"/>
    <lineage>
        <taxon>Bacteria</taxon>
        <taxon>Pseudomonadati</taxon>
        <taxon>Thermomicrobiota</taxon>
        <taxon>Thermomicrobia</taxon>
        <taxon>Thermomicrobiales</taxon>
        <taxon>environmental samples</taxon>
    </lineage>
</organism>
<evidence type="ECO:0000313" key="2">
    <source>
        <dbReference type="EMBL" id="CAA9582657.1"/>
    </source>
</evidence>
<keyword evidence="1" id="KW-1133">Transmembrane helix</keyword>
<name>A0A6J4VTM1_9BACT</name>